<evidence type="ECO:0000313" key="2">
    <source>
        <dbReference type="EMBL" id="XDJ15077.1"/>
    </source>
</evidence>
<protein>
    <recommendedName>
        <fullName evidence="3">30S ribosomal protein S15</fullName>
    </recommendedName>
</protein>
<evidence type="ECO:0000256" key="1">
    <source>
        <dbReference type="SAM" id="Coils"/>
    </source>
</evidence>
<evidence type="ECO:0008006" key="3">
    <source>
        <dbReference type="Google" id="ProtNLM"/>
    </source>
</evidence>
<reference evidence="2" key="1">
    <citation type="submission" date="2024-07" db="EMBL/GenBank/DDBJ databases">
        <authorList>
            <person name="Bringhurst R.M."/>
            <person name="Homer T.E."/>
        </authorList>
    </citation>
    <scope>NUCLEOTIDE SEQUENCE</scope>
</reference>
<dbReference type="EMBL" id="PQ015379">
    <property type="protein sequence ID" value="XDJ15077.1"/>
    <property type="molecule type" value="Genomic_DNA"/>
</dbReference>
<organism evidence="2">
    <name type="scientific">Pseudomonas phage HRDY3</name>
    <dbReference type="NCBI Taxonomy" id="3236930"/>
    <lineage>
        <taxon>Viruses</taxon>
    </lineage>
</organism>
<proteinExistence type="predicted"/>
<name>A0AB39CDN7_9VIRU</name>
<accession>A0AB39CDN7</accession>
<keyword evidence="1" id="KW-0175">Coiled coil</keyword>
<sequence>MAQKKHWFHGKASNAKKQYIKKHPGSMYAMARSSAVEGSGAAAYRATVAHLREEIERLKKQYNQDHLSDSQLAVIGRQLQMAQRKLAQFKRAAMATARARKK</sequence>
<feature type="coiled-coil region" evidence="1">
    <location>
        <begin position="41"/>
        <end position="68"/>
    </location>
</feature>